<organism evidence="2 3">
    <name type="scientific">Pseudocohnilembus persalinus</name>
    <name type="common">Ciliate</name>
    <dbReference type="NCBI Taxonomy" id="266149"/>
    <lineage>
        <taxon>Eukaryota</taxon>
        <taxon>Sar</taxon>
        <taxon>Alveolata</taxon>
        <taxon>Ciliophora</taxon>
        <taxon>Intramacronucleata</taxon>
        <taxon>Oligohymenophorea</taxon>
        <taxon>Scuticociliatia</taxon>
        <taxon>Philasterida</taxon>
        <taxon>Pseudocohnilembidae</taxon>
        <taxon>Pseudocohnilembus</taxon>
    </lineage>
</organism>
<evidence type="ECO:0000313" key="3">
    <source>
        <dbReference type="Proteomes" id="UP000054937"/>
    </source>
</evidence>
<accession>A0A0V0R079</accession>
<keyword evidence="3" id="KW-1185">Reference proteome</keyword>
<sequence>MLYLLNFFFILTCLHIYKSQIQLTQNAINNWYENNITDIAQYGNLSQFIIHDNPKLHDYVQIGPEMFAVIYGLSNQDISVLQFFNNQGQTVSTKEFITIKNARDNIQITQTQVENEVFYAVLSSQRVYYGFSNHLSQTTRNCSYEQISMYAYQVQVKTAFDKIYLIIQGGDDDLFLHYIDISDMSTYQIYYTEHLEGNGPGFNYYKFSFQVYSDNSGIIIGNSWARETEVYQYSIETTGDVIQTNNKFNNSFLDSIFNQYTQFNFKKNVNSDQHTIVLGHESSDILKIYTGKMISNELQQLCLSEYTNISDISFKYLQFGILDTEYLWIKGEYKADKKTVILFANPSTYPCVFPCATCQSDNVTCATCVDNESLRQLPDCGCPNGYFNEFYINECQECSQFCETCIDYNTCTLCSSAENSVGTPSCQCLNGMQKKLQNMQ</sequence>
<dbReference type="OrthoDB" id="300641at2759"/>
<proteinExistence type="predicted"/>
<evidence type="ECO:0000256" key="1">
    <source>
        <dbReference type="SAM" id="SignalP"/>
    </source>
</evidence>
<evidence type="ECO:0000313" key="2">
    <source>
        <dbReference type="EMBL" id="KRX07851.1"/>
    </source>
</evidence>
<dbReference type="SUPFAM" id="SSF57184">
    <property type="entry name" value="Growth factor receptor domain"/>
    <property type="match status" value="1"/>
</dbReference>
<dbReference type="EMBL" id="LDAU01000079">
    <property type="protein sequence ID" value="KRX07851.1"/>
    <property type="molecule type" value="Genomic_DNA"/>
</dbReference>
<dbReference type="InterPro" id="IPR009030">
    <property type="entry name" value="Growth_fac_rcpt_cys_sf"/>
</dbReference>
<reference evidence="2 3" key="1">
    <citation type="journal article" date="2015" name="Sci. Rep.">
        <title>Genome of the facultative scuticociliatosis pathogen Pseudocohnilembus persalinus provides insight into its virulence through horizontal gene transfer.</title>
        <authorList>
            <person name="Xiong J."/>
            <person name="Wang G."/>
            <person name="Cheng J."/>
            <person name="Tian M."/>
            <person name="Pan X."/>
            <person name="Warren A."/>
            <person name="Jiang C."/>
            <person name="Yuan D."/>
            <person name="Miao W."/>
        </authorList>
    </citation>
    <scope>NUCLEOTIDE SEQUENCE [LARGE SCALE GENOMIC DNA]</scope>
    <source>
        <strain evidence="2">36N120E</strain>
    </source>
</reference>
<dbReference type="Proteomes" id="UP000054937">
    <property type="component" value="Unassembled WGS sequence"/>
</dbReference>
<keyword evidence="1" id="KW-0732">Signal</keyword>
<dbReference type="AlphaFoldDB" id="A0A0V0R079"/>
<comment type="caution">
    <text evidence="2">The sequence shown here is derived from an EMBL/GenBank/DDBJ whole genome shotgun (WGS) entry which is preliminary data.</text>
</comment>
<protein>
    <submittedName>
        <fullName evidence="2">Insulin-like growth factor binding protein, N-terminal</fullName>
    </submittedName>
</protein>
<gene>
    <name evidence="2" type="ORF">PPERSA_10135</name>
</gene>
<feature type="signal peptide" evidence="1">
    <location>
        <begin position="1"/>
        <end position="19"/>
    </location>
</feature>
<dbReference type="InParanoid" id="A0A0V0R079"/>
<feature type="chain" id="PRO_5006867655" evidence="1">
    <location>
        <begin position="20"/>
        <end position="440"/>
    </location>
</feature>
<name>A0A0V0R079_PSEPJ</name>